<name>A0A1Z3HUR3_9CYAN</name>
<gene>
    <name evidence="2" type="ORF">XM38_050030</name>
</gene>
<protein>
    <submittedName>
        <fullName evidence="2">Uncharacterized protein</fullName>
    </submittedName>
</protein>
<dbReference type="Proteomes" id="UP000191901">
    <property type="component" value="Chromosome"/>
</dbReference>
<dbReference type="EMBL" id="CP021983">
    <property type="protein sequence ID" value="ASC74029.1"/>
    <property type="molecule type" value="Genomic_DNA"/>
</dbReference>
<dbReference type="KEGG" id="hhg:XM38_050030"/>
<evidence type="ECO:0000313" key="3">
    <source>
        <dbReference type="Proteomes" id="UP000191901"/>
    </source>
</evidence>
<accession>A0A1Z3HUR3</accession>
<dbReference type="AlphaFoldDB" id="A0A1Z3HUR3"/>
<evidence type="ECO:0000256" key="1">
    <source>
        <dbReference type="SAM" id="MobiDB-lite"/>
    </source>
</evidence>
<keyword evidence="3" id="KW-1185">Reference proteome</keyword>
<proteinExistence type="predicted"/>
<evidence type="ECO:0000313" key="2">
    <source>
        <dbReference type="EMBL" id="ASC74029.1"/>
    </source>
</evidence>
<feature type="region of interest" description="Disordered" evidence="1">
    <location>
        <begin position="15"/>
        <end position="37"/>
    </location>
</feature>
<sequence>MRGCVVGLRSCLGQPETSEGRTSAEVAGWDGSDTLSGLAGREVTGAVTSPIEGSESAETCVDSTGELAGLVAVTTASAVEGLEIG</sequence>
<reference evidence="2 3" key="1">
    <citation type="journal article" date="2016" name="Biochim. Biophys. Acta">
        <title>Characterization of red-shifted phycobilisomes isolated from the chlorophyll f-containing cyanobacterium Halomicronema hongdechloris.</title>
        <authorList>
            <person name="Li Y."/>
            <person name="Lin Y."/>
            <person name="Garvey C.J."/>
            <person name="Birch D."/>
            <person name="Corkery R.W."/>
            <person name="Loughlin P.C."/>
            <person name="Scheer H."/>
            <person name="Willows R.D."/>
            <person name="Chen M."/>
        </authorList>
    </citation>
    <scope>NUCLEOTIDE SEQUENCE [LARGE SCALE GENOMIC DNA]</scope>
    <source>
        <strain evidence="2 3">C2206</strain>
    </source>
</reference>
<organism evidence="2 3">
    <name type="scientific">Halomicronema hongdechloris C2206</name>
    <dbReference type="NCBI Taxonomy" id="1641165"/>
    <lineage>
        <taxon>Bacteria</taxon>
        <taxon>Bacillati</taxon>
        <taxon>Cyanobacteriota</taxon>
        <taxon>Cyanophyceae</taxon>
        <taxon>Nodosilineales</taxon>
        <taxon>Nodosilineaceae</taxon>
        <taxon>Halomicronema</taxon>
    </lineage>
</organism>
<dbReference type="STRING" id="1641165.XM38_01195"/>